<protein>
    <recommendedName>
        <fullName evidence="23">4-hydroxybenzoate polyprenyltransferase, mitochondrial</fullName>
        <shortName evidence="23">4-HB polyprenyltransferase</shortName>
        <ecNumber evidence="23">2.5.1.39</ecNumber>
    </recommendedName>
    <alternativeName>
        <fullName evidence="23">Para-hydroxybenzoate--polyprenyltransferase</fullName>
        <shortName evidence="23">PHB:PPT</shortName>
        <shortName evidence="23">PHB:polyprenyltransferase</shortName>
    </alternativeName>
</protein>
<evidence type="ECO:0000256" key="10">
    <source>
        <dbReference type="ARBA" id="ARBA00022692"/>
    </source>
</evidence>
<evidence type="ECO:0000256" key="19">
    <source>
        <dbReference type="ARBA" id="ARBA00036917"/>
    </source>
</evidence>
<evidence type="ECO:0000256" key="14">
    <source>
        <dbReference type="ARBA" id="ARBA00022989"/>
    </source>
</evidence>
<organism evidence="25 26">
    <name type="scientific">Podarcis lilfordi</name>
    <name type="common">Lilford's wall lizard</name>
    <dbReference type="NCBI Taxonomy" id="74358"/>
    <lineage>
        <taxon>Eukaryota</taxon>
        <taxon>Metazoa</taxon>
        <taxon>Chordata</taxon>
        <taxon>Craniata</taxon>
        <taxon>Vertebrata</taxon>
        <taxon>Euteleostomi</taxon>
        <taxon>Lepidosauria</taxon>
        <taxon>Squamata</taxon>
        <taxon>Bifurcata</taxon>
        <taxon>Unidentata</taxon>
        <taxon>Episquamata</taxon>
        <taxon>Laterata</taxon>
        <taxon>Lacertibaenia</taxon>
        <taxon>Lacertidae</taxon>
        <taxon>Podarcis</taxon>
    </lineage>
</organism>
<dbReference type="Proteomes" id="UP001178461">
    <property type="component" value="Chromosome 9"/>
</dbReference>
<comment type="catalytic activity">
    <reaction evidence="22">
        <text>an all-trans-polyprenyl diphosphate + 4-hydroxybenzoate = a 4-hydroxy-3-(all-trans-polyprenyl)benzoate + diphosphate</text>
        <dbReference type="Rhea" id="RHEA:44504"/>
        <dbReference type="Rhea" id="RHEA-COMP:9514"/>
        <dbReference type="Rhea" id="RHEA-COMP:9564"/>
        <dbReference type="ChEBI" id="CHEBI:17879"/>
        <dbReference type="ChEBI" id="CHEBI:33019"/>
        <dbReference type="ChEBI" id="CHEBI:58914"/>
        <dbReference type="ChEBI" id="CHEBI:78396"/>
        <dbReference type="EC" id="2.5.1.39"/>
    </reaction>
    <physiologicalReaction direction="left-to-right" evidence="22">
        <dbReference type="Rhea" id="RHEA:44505"/>
    </physiologicalReaction>
</comment>
<keyword evidence="26" id="KW-1185">Reference proteome</keyword>
<evidence type="ECO:0000256" key="4">
    <source>
        <dbReference type="ARBA" id="ARBA00004749"/>
    </source>
</evidence>
<comment type="cofactor">
    <cofactor evidence="1 23">
        <name>Mg(2+)</name>
        <dbReference type="ChEBI" id="CHEBI:18420"/>
    </cofactor>
</comment>
<evidence type="ECO:0000256" key="20">
    <source>
        <dbReference type="ARBA" id="ARBA00049890"/>
    </source>
</evidence>
<comment type="subcellular location">
    <subcellularLocation>
        <location evidence="2">Membrane</location>
        <topology evidence="2">Multi-pass membrane protein</topology>
    </subcellularLocation>
    <subcellularLocation>
        <location evidence="23">Mitochondrion inner membrane</location>
        <topology evidence="23">Multi-pass membrane protein</topology>
        <orientation evidence="23">Matrix side</orientation>
    </subcellularLocation>
    <subcellularLocation>
        <location evidence="3">Secreted</location>
    </subcellularLocation>
</comment>
<keyword evidence="23" id="KW-0999">Mitochondrion inner membrane</keyword>
<evidence type="ECO:0000256" key="16">
    <source>
        <dbReference type="ARBA" id="ARBA00023157"/>
    </source>
</evidence>
<evidence type="ECO:0000256" key="13">
    <source>
        <dbReference type="ARBA" id="ARBA00022889"/>
    </source>
</evidence>
<evidence type="ECO:0000256" key="6">
    <source>
        <dbReference type="ARBA" id="ARBA00009800"/>
    </source>
</evidence>
<comment type="similarity">
    <text evidence="6">Belongs to the glycosyl hydrolase 79 family.</text>
</comment>
<dbReference type="GO" id="GO:0006744">
    <property type="term" value="P:ubiquinone biosynthetic process"/>
    <property type="evidence" value="ECO:0007669"/>
    <property type="project" value="UniProtKB-UniRule"/>
</dbReference>
<dbReference type="GO" id="GO:0008412">
    <property type="term" value="F:4-hydroxybenzoate polyprenyltransferase activity"/>
    <property type="evidence" value="ECO:0007669"/>
    <property type="project" value="UniProtKB-EC"/>
</dbReference>
<dbReference type="GO" id="GO:0008299">
    <property type="term" value="P:isoprenoid biosynthetic process"/>
    <property type="evidence" value="ECO:0007669"/>
    <property type="project" value="UniProtKB-UniRule"/>
</dbReference>
<feature type="transmembrane region" description="Helical" evidence="23">
    <location>
        <begin position="898"/>
        <end position="917"/>
    </location>
</feature>
<evidence type="ECO:0000256" key="3">
    <source>
        <dbReference type="ARBA" id="ARBA00004613"/>
    </source>
</evidence>
<dbReference type="Gene3D" id="1.10.357.140">
    <property type="entry name" value="UbiA prenyltransferase"/>
    <property type="match status" value="1"/>
</dbReference>
<dbReference type="NCBIfam" id="TIGR01474">
    <property type="entry name" value="ubiA_proteo"/>
    <property type="match status" value="1"/>
</dbReference>
<dbReference type="FunFam" id="1.10.357.140:FF:000003">
    <property type="entry name" value="4-hydroxybenzoate polyprenyltransferase, mitochondrial"/>
    <property type="match status" value="1"/>
</dbReference>
<comment type="catalytic activity">
    <reaction evidence="21">
        <text>all-trans-nonaprenyl diphosphate + 4-hydroxybenzoate = 4-hydroxy-3-(all-trans-nonaprenyl)benzoate + diphosphate</text>
        <dbReference type="Rhea" id="RHEA:17709"/>
        <dbReference type="ChEBI" id="CHEBI:17879"/>
        <dbReference type="ChEBI" id="CHEBI:33019"/>
        <dbReference type="ChEBI" id="CHEBI:58391"/>
        <dbReference type="ChEBI" id="CHEBI:84502"/>
        <dbReference type="EC" id="2.5.1.39"/>
    </reaction>
    <physiologicalReaction direction="left-to-right" evidence="21">
        <dbReference type="Rhea" id="RHEA:17710"/>
    </physiologicalReaction>
</comment>
<comment type="catalytic activity">
    <reaction evidence="20">
        <text>all-trans-decaprenyl diphosphate + 4-hydroxybenzoate = 4-hydroxy-3-(all-trans-decaprenyl)benzoate + diphosphate</text>
        <dbReference type="Rhea" id="RHEA:44564"/>
        <dbReference type="ChEBI" id="CHEBI:17879"/>
        <dbReference type="ChEBI" id="CHEBI:33019"/>
        <dbReference type="ChEBI" id="CHEBI:60721"/>
        <dbReference type="ChEBI" id="CHEBI:84503"/>
        <dbReference type="EC" id="2.5.1.39"/>
    </reaction>
    <physiologicalReaction direction="left-to-right" evidence="20">
        <dbReference type="Rhea" id="RHEA:44565"/>
    </physiologicalReaction>
</comment>
<evidence type="ECO:0000256" key="22">
    <source>
        <dbReference type="ARBA" id="ARBA00051182"/>
    </source>
</evidence>
<dbReference type="GO" id="GO:0005615">
    <property type="term" value="C:extracellular space"/>
    <property type="evidence" value="ECO:0007669"/>
    <property type="project" value="TreeGrafter"/>
</dbReference>
<dbReference type="CDD" id="cd13959">
    <property type="entry name" value="PT_UbiA_COQ2"/>
    <property type="match status" value="1"/>
</dbReference>
<evidence type="ECO:0000256" key="21">
    <source>
        <dbReference type="ARBA" id="ARBA00050454"/>
    </source>
</evidence>
<proteinExistence type="inferred from homology"/>
<dbReference type="InterPro" id="IPR039653">
    <property type="entry name" value="Prenyltransferase"/>
</dbReference>
<dbReference type="EMBL" id="OX395134">
    <property type="protein sequence ID" value="CAI5784735.1"/>
    <property type="molecule type" value="Genomic_DNA"/>
</dbReference>
<keyword evidence="9 23" id="KW-0831">Ubiquinone biosynthesis</keyword>
<evidence type="ECO:0000313" key="26">
    <source>
        <dbReference type="Proteomes" id="UP001178461"/>
    </source>
</evidence>
<keyword evidence="8 23" id="KW-0808">Transferase</keyword>
<keyword evidence="13" id="KW-0130">Cell adhesion</keyword>
<dbReference type="InterPro" id="IPR030470">
    <property type="entry name" value="UbiA_prenylTrfase_CS"/>
</dbReference>
<dbReference type="PROSITE" id="PS00943">
    <property type="entry name" value="UBIA"/>
    <property type="match status" value="1"/>
</dbReference>
<dbReference type="FunFam" id="1.20.120.1780:FF:000001">
    <property type="entry name" value="4-hydroxybenzoate octaprenyltransferase"/>
    <property type="match status" value="1"/>
</dbReference>
<comment type="function">
    <text evidence="23">Catalyzes the prenylation of para-hydroxybenzoate (PHB) with an all-trans polyprenyl group. Mediates the second step in the final reaction sequence of coenzyme Q (CoQ) biosynthesis, which is the condensation of the polyisoprenoid side chain with PHB, generating the first membrane-bound Q intermediate.</text>
</comment>
<evidence type="ECO:0000256" key="5">
    <source>
        <dbReference type="ARBA" id="ARBA00005985"/>
    </source>
</evidence>
<dbReference type="GO" id="GO:0016798">
    <property type="term" value="F:hydrolase activity, acting on glycosyl bonds"/>
    <property type="evidence" value="ECO:0007669"/>
    <property type="project" value="InterPro"/>
</dbReference>
<evidence type="ECO:0000256" key="12">
    <source>
        <dbReference type="ARBA" id="ARBA00022801"/>
    </source>
</evidence>
<comment type="catalytic activity">
    <reaction evidence="19">
        <text>endohydrolysis of (1-&gt;4)-beta-D-glycosidic bonds of heparan sulfate chains in heparan sulfate proteoglycan.</text>
        <dbReference type="EC" id="3.2.1.166"/>
    </reaction>
</comment>
<evidence type="ECO:0000256" key="7">
    <source>
        <dbReference type="ARBA" id="ARBA00022525"/>
    </source>
</evidence>
<evidence type="ECO:0000256" key="1">
    <source>
        <dbReference type="ARBA" id="ARBA00001946"/>
    </source>
</evidence>
<keyword evidence="17" id="KW-0325">Glycoprotein</keyword>
<keyword evidence="7" id="KW-0964">Secreted</keyword>
<keyword evidence="14 23" id="KW-1133">Transmembrane helix</keyword>
<evidence type="ECO:0000256" key="11">
    <source>
        <dbReference type="ARBA" id="ARBA00022729"/>
    </source>
</evidence>
<evidence type="ECO:0000256" key="8">
    <source>
        <dbReference type="ARBA" id="ARBA00022679"/>
    </source>
</evidence>
<dbReference type="InterPro" id="IPR000537">
    <property type="entry name" value="UbiA_prenyltransferase"/>
</dbReference>
<evidence type="ECO:0000256" key="24">
    <source>
        <dbReference type="SAM" id="SignalP"/>
    </source>
</evidence>
<evidence type="ECO:0000256" key="23">
    <source>
        <dbReference type="HAMAP-Rule" id="MF_03189"/>
    </source>
</evidence>
<keyword evidence="11 24" id="KW-0732">Signal</keyword>
<evidence type="ECO:0000313" key="25">
    <source>
        <dbReference type="EMBL" id="CAI5784735.1"/>
    </source>
</evidence>
<dbReference type="Pfam" id="PF01040">
    <property type="entry name" value="UbiA"/>
    <property type="match status" value="1"/>
</dbReference>
<name>A0AA35PG73_9SAUR</name>
<keyword evidence="23" id="KW-0496">Mitochondrion</keyword>
<feature type="transmembrane region" description="Helical" evidence="23">
    <location>
        <begin position="732"/>
        <end position="760"/>
    </location>
</feature>
<dbReference type="PANTHER" id="PTHR46145:SF3">
    <property type="entry name" value="HEPARANASE"/>
    <property type="match status" value="1"/>
</dbReference>
<dbReference type="GO" id="GO:0005743">
    <property type="term" value="C:mitochondrial inner membrane"/>
    <property type="evidence" value="ECO:0007669"/>
    <property type="project" value="UniProtKB-SubCell"/>
</dbReference>
<dbReference type="AlphaFoldDB" id="A0AA35PG73"/>
<comment type="pathway">
    <text evidence="4 23">Cofactor biosynthesis; ubiquinone biosynthesis.</text>
</comment>
<feature type="chain" id="PRO_5041325302" description="4-hydroxybenzoate polyprenyltransferase, mitochondrial" evidence="24">
    <location>
        <begin position="24"/>
        <end position="947"/>
    </location>
</feature>
<evidence type="ECO:0000256" key="9">
    <source>
        <dbReference type="ARBA" id="ARBA00022688"/>
    </source>
</evidence>
<dbReference type="InterPro" id="IPR005199">
    <property type="entry name" value="Glyco_hydro_79"/>
</dbReference>
<keyword evidence="18 23" id="KW-0414">Isoprene biosynthesis</keyword>
<dbReference type="EC" id="2.5.1.39" evidence="23"/>
<comment type="similarity">
    <text evidence="5 23">Belongs to the UbiA prenyltransferase family.</text>
</comment>
<evidence type="ECO:0000256" key="2">
    <source>
        <dbReference type="ARBA" id="ARBA00004141"/>
    </source>
</evidence>
<dbReference type="HAMAP" id="MF_01635">
    <property type="entry name" value="UbiA"/>
    <property type="match status" value="1"/>
</dbReference>
<accession>A0AA35PG73</accession>
<dbReference type="Pfam" id="PF03662">
    <property type="entry name" value="Glyco_hydro_79n"/>
    <property type="match status" value="1"/>
</dbReference>
<feature type="signal peptide" evidence="24">
    <location>
        <begin position="1"/>
        <end position="23"/>
    </location>
</feature>
<evidence type="ECO:0000256" key="17">
    <source>
        <dbReference type="ARBA" id="ARBA00023180"/>
    </source>
</evidence>
<dbReference type="InterPro" id="IPR017853">
    <property type="entry name" value="GH"/>
</dbReference>
<reference evidence="25" key="1">
    <citation type="submission" date="2022-12" db="EMBL/GenBank/DDBJ databases">
        <authorList>
            <person name="Alioto T."/>
            <person name="Alioto T."/>
            <person name="Gomez Garrido J."/>
        </authorList>
    </citation>
    <scope>NUCLEOTIDE SEQUENCE</scope>
</reference>
<gene>
    <name evidence="23" type="primary">COQ2</name>
    <name evidence="25" type="ORF">PODLI_1B016589</name>
</gene>
<evidence type="ECO:0000256" key="18">
    <source>
        <dbReference type="ARBA" id="ARBA00023229"/>
    </source>
</evidence>
<dbReference type="Gene3D" id="3.20.20.80">
    <property type="entry name" value="Glycosidases"/>
    <property type="match status" value="1"/>
</dbReference>
<keyword evidence="15 23" id="KW-0472">Membrane</keyword>
<dbReference type="Gene3D" id="1.20.120.1780">
    <property type="entry name" value="UbiA prenyltransferase"/>
    <property type="match status" value="1"/>
</dbReference>
<dbReference type="GO" id="GO:0031012">
    <property type="term" value="C:extracellular matrix"/>
    <property type="evidence" value="ECO:0007669"/>
    <property type="project" value="TreeGrafter"/>
</dbReference>
<dbReference type="GO" id="GO:0060055">
    <property type="term" value="P:angiogenesis involved in wound healing"/>
    <property type="evidence" value="ECO:0007669"/>
    <property type="project" value="TreeGrafter"/>
</dbReference>
<feature type="transmembrane region" description="Helical" evidence="23">
    <location>
        <begin position="866"/>
        <end position="886"/>
    </location>
</feature>
<evidence type="ECO:0000256" key="15">
    <source>
        <dbReference type="ARBA" id="ARBA00023136"/>
    </source>
</evidence>
<dbReference type="SUPFAM" id="SSF51445">
    <property type="entry name" value="(Trans)glycosidases"/>
    <property type="match status" value="1"/>
</dbReference>
<sequence>MLPLLGLILALLCRAPLIGGSWADPGQSEAAVLSFQLPEQPAREVSPFFLSLTIDANLATDPRFITFLGSTKLRTLARGLSPGFVRFGGTKTDFLIFDPEEKPTAEEEVCQNLLAKQDAADVCGFRSTPMDVIEQLQSQWPFQEMVILWEESRKRPRNTTITRSTVDILYDFARCANLHLIFGLNALLRRGNQWDSSNAQLILNYTESQNYDMDWELGNEPNSFRKKSGIYIDGSQLGQDFIQLRQLLDSYSSYRNAKLYGPDVGQPRKHTQKLLRSFLKSGGKVIDSVTWHHYYLNGRTATREDFLSPDVLDTFITAVQEELQLVDDTVPGKKVWLGETSSAYGGGAPQLSNTYLAGFMWLDKLGLSAKLGIDVVMRQVLFGAGSYHLVNASFEPLPDYWLSLVYKKLVGAKVLHVSLSGEDPRRLRVYLHCTNEHHPKYREGDITLFALNLYNSTKHLQLPSSFSSRQIDEYLLLPHGEDSILSKSVQLNGHVLKMLDDEILPTLREKPLSPGSRLALPAFSYGFYVIRNAKPTATGSDAQLELKRKAAERTDALSLWKRDVTATSGGGGVAMSAARLLSRLAGPLCLRRPFSPFRVLASCTWSHEPPRPLGQKTRPLGTLTAAGLVRAAPGPAQPYLRLMRLDKPIGTWLLYLPCTWSIALAAEPGCLPAWDMLLLFGAGAVLMRGAGCTINDMWDQDYDKKVTRTASRPLAAGEISNFQSLVFLGGQLSLALCILLCLNYYSIALGAASLSLVVTYPLMKRITYWPQLFLGLTFNWGALLGWSAVQGSCDWSVCLPLYFSGVCWTLMYDTIYAHQDKRDDLAIGVKSTALRFNENTKPWLSAFSTIMLSGLTAAGMHCDQTFPYYVAVTVAGIHLAQQIYTLDIHKPEDCWKKFSSNRTVGLILFIGIVLGNLQKRKNTEATMKTLDSTEENKVVLQKGNEHN</sequence>
<dbReference type="GO" id="GO:0007160">
    <property type="term" value="P:cell-matrix adhesion"/>
    <property type="evidence" value="ECO:0007669"/>
    <property type="project" value="TreeGrafter"/>
</dbReference>
<keyword evidence="12" id="KW-0378">Hydrolase</keyword>
<dbReference type="InterPro" id="IPR006370">
    <property type="entry name" value="HB_polyprenyltransferase-like"/>
</dbReference>
<keyword evidence="10 23" id="KW-0812">Transmembrane</keyword>
<keyword evidence="16" id="KW-1015">Disulfide bond</keyword>
<dbReference type="PANTHER" id="PTHR46145">
    <property type="entry name" value="HEPARANASE"/>
    <property type="match status" value="1"/>
</dbReference>
<dbReference type="InterPro" id="IPR044878">
    <property type="entry name" value="UbiA_sf"/>
</dbReference>